<sequence>MEEGEQRAAFSRLGSNLPAVVFAGPHAGGCPHIDMNGHLNDKTTSSVLFSNLSVFSHGGRPLCASQLTLCSEPGHEAGLNGMKPVSRVETLSHPSTAEPNHAPATTGVRMPLLMGPGVGHPANTHFISAFIIHLPVHQTLMAPGWSLHRSIVHFLLSKRLVLRRRQLKSY</sequence>
<keyword evidence="2" id="KW-1185">Reference proteome</keyword>
<evidence type="ECO:0000313" key="2">
    <source>
        <dbReference type="Proteomes" id="UP000314294"/>
    </source>
</evidence>
<name>A0A4Z2FMJ0_9TELE</name>
<dbReference type="Proteomes" id="UP000314294">
    <property type="component" value="Unassembled WGS sequence"/>
</dbReference>
<dbReference type="EMBL" id="SRLO01001102">
    <property type="protein sequence ID" value="TNN41512.1"/>
    <property type="molecule type" value="Genomic_DNA"/>
</dbReference>
<proteinExistence type="predicted"/>
<organism evidence="1 2">
    <name type="scientific">Liparis tanakae</name>
    <name type="common">Tanaka's snailfish</name>
    <dbReference type="NCBI Taxonomy" id="230148"/>
    <lineage>
        <taxon>Eukaryota</taxon>
        <taxon>Metazoa</taxon>
        <taxon>Chordata</taxon>
        <taxon>Craniata</taxon>
        <taxon>Vertebrata</taxon>
        <taxon>Euteleostomi</taxon>
        <taxon>Actinopterygii</taxon>
        <taxon>Neopterygii</taxon>
        <taxon>Teleostei</taxon>
        <taxon>Neoteleostei</taxon>
        <taxon>Acanthomorphata</taxon>
        <taxon>Eupercaria</taxon>
        <taxon>Perciformes</taxon>
        <taxon>Cottioidei</taxon>
        <taxon>Cottales</taxon>
        <taxon>Liparidae</taxon>
        <taxon>Liparis</taxon>
    </lineage>
</organism>
<reference evidence="1 2" key="1">
    <citation type="submission" date="2019-03" db="EMBL/GenBank/DDBJ databases">
        <title>First draft genome of Liparis tanakae, snailfish: a comprehensive survey of snailfish specific genes.</title>
        <authorList>
            <person name="Kim W."/>
            <person name="Song I."/>
            <person name="Jeong J.-H."/>
            <person name="Kim D."/>
            <person name="Kim S."/>
            <person name="Ryu S."/>
            <person name="Song J.Y."/>
            <person name="Lee S.K."/>
        </authorList>
    </citation>
    <scope>NUCLEOTIDE SEQUENCE [LARGE SCALE GENOMIC DNA]</scope>
    <source>
        <tissue evidence="1">Muscle</tissue>
    </source>
</reference>
<comment type="caution">
    <text evidence="1">The sequence shown here is derived from an EMBL/GenBank/DDBJ whole genome shotgun (WGS) entry which is preliminary data.</text>
</comment>
<protein>
    <submittedName>
        <fullName evidence="1">Uncharacterized protein</fullName>
    </submittedName>
</protein>
<gene>
    <name evidence="1" type="ORF">EYF80_048318</name>
</gene>
<accession>A0A4Z2FMJ0</accession>
<evidence type="ECO:0000313" key="1">
    <source>
        <dbReference type="EMBL" id="TNN41512.1"/>
    </source>
</evidence>
<dbReference type="AlphaFoldDB" id="A0A4Z2FMJ0"/>